<feature type="domain" description="Polymerase nucleotidyl transferase" evidence="2">
    <location>
        <begin position="33"/>
        <end position="71"/>
    </location>
</feature>
<evidence type="ECO:0000256" key="1">
    <source>
        <dbReference type="SAM" id="MobiDB-lite"/>
    </source>
</evidence>
<accession>A0A2T0U3L2</accession>
<organism evidence="3 4">
    <name type="scientific">Knoellia remsis</name>
    <dbReference type="NCBI Taxonomy" id="407159"/>
    <lineage>
        <taxon>Bacteria</taxon>
        <taxon>Bacillati</taxon>
        <taxon>Actinomycetota</taxon>
        <taxon>Actinomycetes</taxon>
        <taxon>Micrococcales</taxon>
        <taxon>Intrasporangiaceae</taxon>
        <taxon>Knoellia</taxon>
    </lineage>
</organism>
<comment type="caution">
    <text evidence="3">The sequence shown here is derived from an EMBL/GenBank/DDBJ whole genome shotgun (WGS) entry which is preliminary data.</text>
</comment>
<dbReference type="GO" id="GO:0016779">
    <property type="term" value="F:nucleotidyltransferase activity"/>
    <property type="evidence" value="ECO:0007669"/>
    <property type="project" value="InterPro"/>
</dbReference>
<sequence>MSVTDAFKTFQDVVNADITHVREARTRRDLFKGAFGAEVDVKEVIASGSLARGTHKDPIHDVDVIVVFDQEEHPEWGTPGSSAADALDYTRGRVNALLGATNGTYDHAVRLARWRNHAVKCFLDDPDDPDAFTVDAMPALRRDGRLLIPEALSEDWVACDPEFLIAEVADRHAQWNKFAGTVRMLKWWAAEQDTKIKSLVMEVLALDFLPTDVNQPAAIKQFFVSACYHIEGGNEVADPAGLCGPIQPDIDYDAFADALRSARDNAIKAFQAQANNDTAAAIKHWGEVFGDDFPKPPASTGNPAPAVVPASPRPVKDTPQG</sequence>
<dbReference type="RefSeq" id="WP_106298842.1">
    <property type="nucleotide sequence ID" value="NZ_PVTI01000033.1"/>
</dbReference>
<evidence type="ECO:0000313" key="4">
    <source>
        <dbReference type="Proteomes" id="UP000237822"/>
    </source>
</evidence>
<name>A0A2T0U3L2_9MICO</name>
<dbReference type="EMBL" id="PVTI01000033">
    <property type="protein sequence ID" value="PRY52505.1"/>
    <property type="molecule type" value="Genomic_DNA"/>
</dbReference>
<reference evidence="3 4" key="1">
    <citation type="submission" date="2018-03" db="EMBL/GenBank/DDBJ databases">
        <title>Genomic Encyclopedia of Archaeal and Bacterial Type Strains, Phase II (KMG-II): from individual species to whole genera.</title>
        <authorList>
            <person name="Goeker M."/>
        </authorList>
    </citation>
    <scope>NUCLEOTIDE SEQUENCE [LARGE SCALE GENOMIC DNA]</scope>
    <source>
        <strain evidence="3 4">ATCC BAA-1496</strain>
    </source>
</reference>
<dbReference type="SUPFAM" id="SSF81301">
    <property type="entry name" value="Nucleotidyltransferase"/>
    <property type="match status" value="1"/>
</dbReference>
<evidence type="ECO:0000313" key="3">
    <source>
        <dbReference type="EMBL" id="PRY52505.1"/>
    </source>
</evidence>
<dbReference type="InterPro" id="IPR002934">
    <property type="entry name" value="Polymerase_NTP_transf_dom"/>
</dbReference>
<keyword evidence="3" id="KW-0808">Transferase</keyword>
<dbReference type="OrthoDB" id="2082416at2"/>
<dbReference type="AlphaFoldDB" id="A0A2T0U3L2"/>
<keyword evidence="4" id="KW-1185">Reference proteome</keyword>
<dbReference type="Pfam" id="PF01909">
    <property type="entry name" value="NTP_transf_2"/>
    <property type="match status" value="1"/>
</dbReference>
<dbReference type="Proteomes" id="UP000237822">
    <property type="component" value="Unassembled WGS sequence"/>
</dbReference>
<feature type="region of interest" description="Disordered" evidence="1">
    <location>
        <begin position="291"/>
        <end position="321"/>
    </location>
</feature>
<dbReference type="InterPro" id="IPR043519">
    <property type="entry name" value="NT_sf"/>
</dbReference>
<proteinExistence type="predicted"/>
<gene>
    <name evidence="3" type="ORF">BCF74_13334</name>
</gene>
<evidence type="ECO:0000259" key="2">
    <source>
        <dbReference type="Pfam" id="PF01909"/>
    </source>
</evidence>
<protein>
    <submittedName>
        <fullName evidence="3">Nucleotidyltransferase-like protein</fullName>
    </submittedName>
</protein>